<protein>
    <recommendedName>
        <fullName evidence="4">Kinetochore protein SPC25</fullName>
    </recommendedName>
</protein>
<evidence type="ECO:0000256" key="1">
    <source>
        <dbReference type="SAM" id="Coils"/>
    </source>
</evidence>
<evidence type="ECO:0000313" key="2">
    <source>
        <dbReference type="EMBL" id="OMJ81920.1"/>
    </source>
</evidence>
<feature type="coiled-coil region" evidence="1">
    <location>
        <begin position="93"/>
        <end position="120"/>
    </location>
</feature>
<keyword evidence="3" id="KW-1185">Reference proteome</keyword>
<organism evidence="2 3">
    <name type="scientific">Stentor coeruleus</name>
    <dbReference type="NCBI Taxonomy" id="5963"/>
    <lineage>
        <taxon>Eukaryota</taxon>
        <taxon>Sar</taxon>
        <taxon>Alveolata</taxon>
        <taxon>Ciliophora</taxon>
        <taxon>Postciliodesmatophora</taxon>
        <taxon>Heterotrichea</taxon>
        <taxon>Heterotrichida</taxon>
        <taxon>Stentoridae</taxon>
        <taxon>Stentor</taxon>
    </lineage>
</organism>
<gene>
    <name evidence="2" type="ORF">SteCoe_17509</name>
</gene>
<evidence type="ECO:0000313" key="3">
    <source>
        <dbReference type="Proteomes" id="UP000187209"/>
    </source>
</evidence>
<evidence type="ECO:0008006" key="4">
    <source>
        <dbReference type="Google" id="ProtNLM"/>
    </source>
</evidence>
<reference evidence="2 3" key="1">
    <citation type="submission" date="2016-11" db="EMBL/GenBank/DDBJ databases">
        <title>The macronuclear genome of Stentor coeruleus: a giant cell with tiny introns.</title>
        <authorList>
            <person name="Slabodnick M."/>
            <person name="Ruby J.G."/>
            <person name="Reiff S.B."/>
            <person name="Swart E.C."/>
            <person name="Gosai S."/>
            <person name="Prabakaran S."/>
            <person name="Witkowska E."/>
            <person name="Larue G.E."/>
            <person name="Fisher S."/>
            <person name="Freeman R.M."/>
            <person name="Gunawardena J."/>
            <person name="Chu W."/>
            <person name="Stover N.A."/>
            <person name="Gregory B.D."/>
            <person name="Nowacki M."/>
            <person name="Derisi J."/>
            <person name="Roy S.W."/>
            <person name="Marshall W.F."/>
            <person name="Sood P."/>
        </authorList>
    </citation>
    <scope>NUCLEOTIDE SEQUENCE [LARGE SCALE GENOMIC DNA]</scope>
    <source>
        <strain evidence="2">WM001</strain>
    </source>
</reference>
<comment type="caution">
    <text evidence="2">The sequence shown here is derived from an EMBL/GenBank/DDBJ whole genome shotgun (WGS) entry which is preliminary data.</text>
</comment>
<name>A0A1R2BYQ9_9CILI</name>
<keyword evidence="1" id="KW-0175">Coiled coil</keyword>
<dbReference type="EMBL" id="MPUH01000361">
    <property type="protein sequence ID" value="OMJ81920.1"/>
    <property type="molecule type" value="Genomic_DNA"/>
</dbReference>
<proteinExistence type="predicted"/>
<sequence>MDLTMIFTNGNKNGNIGEMQKVKRNSIPGQGKKVEANREKDIPQLFEEGFQVEDVKVLENILIDHSENIMAGIENIFMNKMDINKINPLKMDLRSLSDEIVKMKNNLMGLENQAKGLMDICNVLTTENAMKEREMSLEFESKKKYFEDTLEDLQSRDNYLKNICNCYQSAYNISVKKENNTYICITTMKDQEISFMFSINGVYTTYTPIKVCFASNNFLNYKIEDLNRNELAILFIRLMKLILTR</sequence>
<accession>A0A1R2BYQ9</accession>
<dbReference type="AlphaFoldDB" id="A0A1R2BYQ9"/>
<dbReference type="Proteomes" id="UP000187209">
    <property type="component" value="Unassembled WGS sequence"/>
</dbReference>